<reference evidence="2" key="1">
    <citation type="submission" date="2018-12" db="EMBL/GenBank/DDBJ databases">
        <title>The complete genome of Metarhizium rileyi, a key fungal pathogen of Lepidoptera.</title>
        <authorList>
            <person name="Binneck E."/>
            <person name="Lastra C.C.L."/>
            <person name="Sosa-Gomez D.R."/>
        </authorList>
    </citation>
    <scope>NUCLEOTIDE SEQUENCE [LARGE SCALE GENOMIC DNA]</scope>
    <source>
        <strain evidence="2">Cep018-CH2</strain>
    </source>
</reference>
<protein>
    <recommendedName>
        <fullName evidence="3">Ankyrin repeat-containing domain protein</fullName>
    </recommendedName>
</protein>
<gene>
    <name evidence="1" type="ORF">ED733_002431</name>
</gene>
<sequence>MKTGPACRQGRHGTAKDLLNLLPDELLLAIFANIDPDDTDTWVHLLEYNGRLRKIVLADFLFKTDAARFRTLHYACSRGKPDLLRIALETFQMSPSSYLMPRSDDVFPSKGSKHHGSAKGEARTVSTLSTAVRNGHLDIASMLLDLDQERVLNPSGVSMRAFAHSLLNPEHVDFFRMLLDIPFGRAFINYHFASRRRIPRQSLRVPCTLTGSSLYRAVEIGMPVQVIRHMLEEMDGQKTPQGHSHIWLEQSRSEKKNMLVLALESREPEALVPLLVKHGLSVHGYRVSSLFKRLRKRMRISHSTSLDIHSLHTIPIHAAAKHFATTGSSKLLDLCLKHGADINQEEPALVHFGHSQRSHQFGRSSQSSGEKYCKMVKVSPLHVYLLSIPWLSPPNIVNPIGGIEYFLSRGVALTPSRVKRVCTPTTKDLRRIYCHFDGSVNTLSPAELLLAVTGSNAMGHGVLHETVKFLVENGCDLANNESAVTAYDARRSKTEDMARLYRAIRRRQFSLATEMLQTRPLALSSEVADALNLGLLHRCLVAHDPAQGLQLLTPRDKAEEEARNKLLAKLVGLEARVSESSRIQDVSTNGPPLLFAALAQDKKCMQILLRSRFKYDCRTEDASRERELQYRAGVIATLLELELGHNKQDVSCLDIDSVPWQLRLLTEYKTIACDVKGKRGVRWCCPLGVSIRFARERGYMAFLAFLRRRRSFLMNHLHEHLVHYLGSAYRDQYPEIVAATAWP</sequence>
<evidence type="ECO:0000313" key="1">
    <source>
        <dbReference type="EMBL" id="TWU72578.1"/>
    </source>
</evidence>
<evidence type="ECO:0008006" key="3">
    <source>
        <dbReference type="Google" id="ProtNLM"/>
    </source>
</evidence>
<dbReference type="SUPFAM" id="SSF48403">
    <property type="entry name" value="Ankyrin repeat"/>
    <property type="match status" value="1"/>
</dbReference>
<dbReference type="InterPro" id="IPR002110">
    <property type="entry name" value="Ankyrin_rpt"/>
</dbReference>
<evidence type="ECO:0000313" key="2">
    <source>
        <dbReference type="Proteomes" id="UP000317257"/>
    </source>
</evidence>
<organism evidence="1 2">
    <name type="scientific">Metarhizium rileyi (strain RCEF 4871)</name>
    <name type="common">Nomuraea rileyi</name>
    <dbReference type="NCBI Taxonomy" id="1649241"/>
    <lineage>
        <taxon>Eukaryota</taxon>
        <taxon>Fungi</taxon>
        <taxon>Dikarya</taxon>
        <taxon>Ascomycota</taxon>
        <taxon>Pezizomycotina</taxon>
        <taxon>Sordariomycetes</taxon>
        <taxon>Hypocreomycetidae</taxon>
        <taxon>Hypocreales</taxon>
        <taxon>Clavicipitaceae</taxon>
        <taxon>Metarhizium</taxon>
    </lineage>
</organism>
<accession>A0A5C6G7L5</accession>
<comment type="caution">
    <text evidence="1">The sequence shown here is derived from an EMBL/GenBank/DDBJ whole genome shotgun (WGS) entry which is preliminary data.</text>
</comment>
<dbReference type="Gene3D" id="1.25.40.20">
    <property type="entry name" value="Ankyrin repeat-containing domain"/>
    <property type="match status" value="1"/>
</dbReference>
<dbReference type="AlphaFoldDB" id="A0A5C6G7L5"/>
<dbReference type="EMBL" id="SBHS01000026">
    <property type="protein sequence ID" value="TWU72578.1"/>
    <property type="molecule type" value="Genomic_DNA"/>
</dbReference>
<dbReference type="Proteomes" id="UP000317257">
    <property type="component" value="Unassembled WGS sequence"/>
</dbReference>
<proteinExistence type="predicted"/>
<dbReference type="InterPro" id="IPR036770">
    <property type="entry name" value="Ankyrin_rpt-contain_sf"/>
</dbReference>
<name>A0A5C6G7L5_METRR</name>
<dbReference type="SMART" id="SM00248">
    <property type="entry name" value="ANK"/>
    <property type="match status" value="4"/>
</dbReference>